<accession>A0A0D2LZZ2</accession>
<protein>
    <submittedName>
        <fullName evidence="1">Uncharacterized protein</fullName>
    </submittedName>
</protein>
<dbReference type="OrthoDB" id="10532859at2759"/>
<keyword evidence="2" id="KW-1185">Reference proteome</keyword>
<dbReference type="EMBL" id="KK102767">
    <property type="protein sequence ID" value="KIY96969.1"/>
    <property type="molecule type" value="Genomic_DNA"/>
</dbReference>
<dbReference type="GeneID" id="25728211"/>
<dbReference type="AlphaFoldDB" id="A0A0D2LZZ2"/>
<reference evidence="1 2" key="1">
    <citation type="journal article" date="2013" name="BMC Genomics">
        <title>Reconstruction of the lipid metabolism for the microalga Monoraphidium neglectum from its genome sequence reveals characteristics suitable for biofuel production.</title>
        <authorList>
            <person name="Bogen C."/>
            <person name="Al-Dilaimi A."/>
            <person name="Albersmeier A."/>
            <person name="Wichmann J."/>
            <person name="Grundmann M."/>
            <person name="Rupp O."/>
            <person name="Lauersen K.J."/>
            <person name="Blifernez-Klassen O."/>
            <person name="Kalinowski J."/>
            <person name="Goesmann A."/>
            <person name="Mussgnug J.H."/>
            <person name="Kruse O."/>
        </authorList>
    </citation>
    <scope>NUCLEOTIDE SEQUENCE [LARGE SCALE GENOMIC DNA]</scope>
    <source>
        <strain evidence="1 2">SAG 48.87</strain>
    </source>
</reference>
<organism evidence="1 2">
    <name type="scientific">Monoraphidium neglectum</name>
    <dbReference type="NCBI Taxonomy" id="145388"/>
    <lineage>
        <taxon>Eukaryota</taxon>
        <taxon>Viridiplantae</taxon>
        <taxon>Chlorophyta</taxon>
        <taxon>core chlorophytes</taxon>
        <taxon>Chlorophyceae</taxon>
        <taxon>CS clade</taxon>
        <taxon>Sphaeropleales</taxon>
        <taxon>Selenastraceae</taxon>
        <taxon>Monoraphidium</taxon>
    </lineage>
</organism>
<name>A0A0D2LZZ2_9CHLO</name>
<evidence type="ECO:0000313" key="2">
    <source>
        <dbReference type="Proteomes" id="UP000054498"/>
    </source>
</evidence>
<dbReference type="Proteomes" id="UP000054498">
    <property type="component" value="Unassembled WGS sequence"/>
</dbReference>
<dbReference type="KEGG" id="mng:MNEG_10993"/>
<sequence>MRITPIRRFFLAGTGTVRMYTHQKATTFVPGFLPGFNTPPVLAGSAVLQNDTLQALYSPRGSVHWFNRETETTDFYAVHASGHAMELIIDAFNTMTDPKELLSYTGLYGAPHDLTGRFVGLDKCGDKCYRSARGPVDVPSVVPSLRKLQKLFDLAEKKKCWTP</sequence>
<gene>
    <name evidence="1" type="ORF">MNEG_10993</name>
</gene>
<evidence type="ECO:0000313" key="1">
    <source>
        <dbReference type="EMBL" id="KIY96969.1"/>
    </source>
</evidence>
<proteinExistence type="predicted"/>
<dbReference type="RefSeq" id="XP_013895989.1">
    <property type="nucleotide sequence ID" value="XM_014040535.1"/>
</dbReference>